<organism evidence="2 3">
    <name type="scientific">Dipteronia sinensis</name>
    <dbReference type="NCBI Taxonomy" id="43782"/>
    <lineage>
        <taxon>Eukaryota</taxon>
        <taxon>Viridiplantae</taxon>
        <taxon>Streptophyta</taxon>
        <taxon>Embryophyta</taxon>
        <taxon>Tracheophyta</taxon>
        <taxon>Spermatophyta</taxon>
        <taxon>Magnoliopsida</taxon>
        <taxon>eudicotyledons</taxon>
        <taxon>Gunneridae</taxon>
        <taxon>Pentapetalae</taxon>
        <taxon>rosids</taxon>
        <taxon>malvids</taxon>
        <taxon>Sapindales</taxon>
        <taxon>Sapindaceae</taxon>
        <taxon>Hippocastanoideae</taxon>
        <taxon>Acereae</taxon>
        <taxon>Dipteronia</taxon>
    </lineage>
</organism>
<dbReference type="Pfam" id="PF13456">
    <property type="entry name" value="RVT_3"/>
    <property type="match status" value="1"/>
</dbReference>
<name>A0AAE0AQ10_9ROSI</name>
<keyword evidence="3" id="KW-1185">Reference proteome</keyword>
<evidence type="ECO:0000313" key="3">
    <source>
        <dbReference type="Proteomes" id="UP001281410"/>
    </source>
</evidence>
<evidence type="ECO:0000313" key="2">
    <source>
        <dbReference type="EMBL" id="KAK3221640.1"/>
    </source>
</evidence>
<dbReference type="InterPro" id="IPR002156">
    <property type="entry name" value="RNaseH_domain"/>
</dbReference>
<sequence length="233" mass="26171">MGVDGRRHFHFKACWADQNDCCELVASNWLIYKQCSAMTGMVATNRNCILDDYERASRQLVNNDKSEMCVSKAVSRAEEDQLAVIIGVRKFFATEDTLAWHYTNNGKYTIRSGYHLEMTLLSASDTSSSSRTSGIEFARDTSLVPIVIESDALRVVMLVNENDSMMADIGLIMCDIHQLLSSVHIESVLYVSRKANVVTHSLVKMALIITENCFRIEDYLPSLEKCIPEDLPG</sequence>
<dbReference type="AlphaFoldDB" id="A0AAE0AQ10"/>
<accession>A0AAE0AQ10</accession>
<dbReference type="GO" id="GO:0004523">
    <property type="term" value="F:RNA-DNA hybrid ribonuclease activity"/>
    <property type="evidence" value="ECO:0007669"/>
    <property type="project" value="InterPro"/>
</dbReference>
<protein>
    <recommendedName>
        <fullName evidence="1">RNase H type-1 domain-containing protein</fullName>
    </recommendedName>
</protein>
<gene>
    <name evidence="2" type="ORF">Dsin_008665</name>
</gene>
<reference evidence="2" key="1">
    <citation type="journal article" date="2023" name="Plant J.">
        <title>Genome sequences and population genomics provide insights into the demographic history, inbreeding, and mutation load of two 'living fossil' tree species of Dipteronia.</title>
        <authorList>
            <person name="Feng Y."/>
            <person name="Comes H.P."/>
            <person name="Chen J."/>
            <person name="Zhu S."/>
            <person name="Lu R."/>
            <person name="Zhang X."/>
            <person name="Li P."/>
            <person name="Qiu J."/>
            <person name="Olsen K.M."/>
            <person name="Qiu Y."/>
        </authorList>
    </citation>
    <scope>NUCLEOTIDE SEQUENCE</scope>
    <source>
        <strain evidence="2">NBL</strain>
    </source>
</reference>
<dbReference type="GO" id="GO:0003676">
    <property type="term" value="F:nucleic acid binding"/>
    <property type="evidence" value="ECO:0007669"/>
    <property type="project" value="InterPro"/>
</dbReference>
<dbReference type="EMBL" id="JANJYJ010000003">
    <property type="protein sequence ID" value="KAK3221640.1"/>
    <property type="molecule type" value="Genomic_DNA"/>
</dbReference>
<dbReference type="Proteomes" id="UP001281410">
    <property type="component" value="Unassembled WGS sequence"/>
</dbReference>
<evidence type="ECO:0000259" key="1">
    <source>
        <dbReference type="Pfam" id="PF13456"/>
    </source>
</evidence>
<comment type="caution">
    <text evidence="2">The sequence shown here is derived from an EMBL/GenBank/DDBJ whole genome shotgun (WGS) entry which is preliminary data.</text>
</comment>
<feature type="domain" description="RNase H type-1" evidence="1">
    <location>
        <begin position="134"/>
        <end position="206"/>
    </location>
</feature>
<proteinExistence type="predicted"/>